<keyword evidence="2" id="KW-1185">Reference proteome</keyword>
<dbReference type="AlphaFoldDB" id="A0AAU9WMK4"/>
<evidence type="ECO:0000313" key="2">
    <source>
        <dbReference type="Proteomes" id="UP001159428"/>
    </source>
</evidence>
<gene>
    <name evidence="1" type="ORF">PMEA_00008249</name>
</gene>
<proteinExistence type="predicted"/>
<comment type="caution">
    <text evidence="1">The sequence shown here is derived from an EMBL/GenBank/DDBJ whole genome shotgun (WGS) entry which is preliminary data.</text>
</comment>
<sequence length="270" mass="30875">MDPDIFCSQVLNLPMTCSTPNTQFISQEQDVNAYSLSTYSYNLSENYLQRNSSERKSIDEMSAQNSQQLVLGTQFSEGTPPVVVLRSFVRHGEISYRQEDLQIWDPEFQVPSDIQERLFHSFRNKPLVRIRVIKLSNGSTECYVDRNLKQFTLDEEIQLDTGKKLLLKTRVRNGKVSFEDNDVKYKYRNNCIPEYIIDDLQMRKADGDLYISLHDSDKFEAIIKESGKIEQAANAAAKAAANAIKQTTEKALEKTKKAFGFSSLGRNSKD</sequence>
<organism evidence="1 2">
    <name type="scientific">Pocillopora meandrina</name>
    <dbReference type="NCBI Taxonomy" id="46732"/>
    <lineage>
        <taxon>Eukaryota</taxon>
        <taxon>Metazoa</taxon>
        <taxon>Cnidaria</taxon>
        <taxon>Anthozoa</taxon>
        <taxon>Hexacorallia</taxon>
        <taxon>Scleractinia</taxon>
        <taxon>Astrocoeniina</taxon>
        <taxon>Pocilloporidae</taxon>
        <taxon>Pocillopora</taxon>
    </lineage>
</organism>
<name>A0AAU9WMK4_9CNID</name>
<dbReference type="Proteomes" id="UP001159428">
    <property type="component" value="Unassembled WGS sequence"/>
</dbReference>
<protein>
    <submittedName>
        <fullName evidence="1">Uncharacterized protein</fullName>
    </submittedName>
</protein>
<dbReference type="EMBL" id="CALNXJ010000017">
    <property type="protein sequence ID" value="CAH3119346.1"/>
    <property type="molecule type" value="Genomic_DNA"/>
</dbReference>
<evidence type="ECO:0000313" key="1">
    <source>
        <dbReference type="EMBL" id="CAH3119346.1"/>
    </source>
</evidence>
<reference evidence="1 2" key="1">
    <citation type="submission" date="2022-05" db="EMBL/GenBank/DDBJ databases">
        <authorList>
            <consortium name="Genoscope - CEA"/>
            <person name="William W."/>
        </authorList>
    </citation>
    <scope>NUCLEOTIDE SEQUENCE [LARGE SCALE GENOMIC DNA]</scope>
</reference>
<accession>A0AAU9WMK4</accession>